<protein>
    <submittedName>
        <fullName evidence="2">Uncharacterized protein</fullName>
    </submittedName>
</protein>
<evidence type="ECO:0000313" key="2">
    <source>
        <dbReference type="EMBL" id="KAG7517539.1"/>
    </source>
</evidence>
<evidence type="ECO:0000313" key="3">
    <source>
        <dbReference type="Proteomes" id="UP000693946"/>
    </source>
</evidence>
<feature type="region of interest" description="Disordered" evidence="1">
    <location>
        <begin position="279"/>
        <end position="299"/>
    </location>
</feature>
<feature type="compositionally biased region" description="Basic and acidic residues" evidence="1">
    <location>
        <begin position="187"/>
        <end position="200"/>
    </location>
</feature>
<organism evidence="2 3">
    <name type="scientific">Solea senegalensis</name>
    <name type="common">Senegalese sole</name>
    <dbReference type="NCBI Taxonomy" id="28829"/>
    <lineage>
        <taxon>Eukaryota</taxon>
        <taxon>Metazoa</taxon>
        <taxon>Chordata</taxon>
        <taxon>Craniata</taxon>
        <taxon>Vertebrata</taxon>
        <taxon>Euteleostomi</taxon>
        <taxon>Actinopterygii</taxon>
        <taxon>Neopterygii</taxon>
        <taxon>Teleostei</taxon>
        <taxon>Neoteleostei</taxon>
        <taxon>Acanthomorphata</taxon>
        <taxon>Carangaria</taxon>
        <taxon>Pleuronectiformes</taxon>
        <taxon>Pleuronectoidei</taxon>
        <taxon>Soleidae</taxon>
        <taxon>Solea</taxon>
    </lineage>
</organism>
<dbReference type="PANTHER" id="PTHR46670">
    <property type="entry name" value="ENDO/EXONUCLEASE/PHOSPHATASE DOMAIN-CONTAINING PROTEIN"/>
    <property type="match status" value="1"/>
</dbReference>
<reference evidence="2 3" key="1">
    <citation type="journal article" date="2021" name="Sci. Rep.">
        <title>Chromosome anchoring in Senegalese sole (Solea senegalensis) reveals sex-associated markers and genome rearrangements in flatfish.</title>
        <authorList>
            <person name="Guerrero-Cozar I."/>
            <person name="Gomez-Garrido J."/>
            <person name="Berbel C."/>
            <person name="Martinez-Blanch J.F."/>
            <person name="Alioto T."/>
            <person name="Claros M.G."/>
            <person name="Gagnaire P.A."/>
            <person name="Manchado M."/>
        </authorList>
    </citation>
    <scope>NUCLEOTIDE SEQUENCE [LARGE SCALE GENOMIC DNA]</scope>
    <source>
        <strain evidence="2">Sse05_10M</strain>
    </source>
</reference>
<dbReference type="EMBL" id="JAGKHQ010000004">
    <property type="protein sequence ID" value="KAG7517539.1"/>
    <property type="molecule type" value="Genomic_DNA"/>
</dbReference>
<name>A0AAV6SJ65_SOLSE</name>
<comment type="caution">
    <text evidence="2">The sequence shown here is derived from an EMBL/GenBank/DDBJ whole genome shotgun (WGS) entry which is preliminary data.</text>
</comment>
<evidence type="ECO:0000256" key="1">
    <source>
        <dbReference type="SAM" id="MobiDB-lite"/>
    </source>
</evidence>
<feature type="region of interest" description="Disordered" evidence="1">
    <location>
        <begin position="227"/>
        <end position="246"/>
    </location>
</feature>
<accession>A0AAV6SJ65</accession>
<dbReference type="AlphaFoldDB" id="A0AAV6SJ65"/>
<dbReference type="PANTHER" id="PTHR46670:SF3">
    <property type="entry name" value="ENDONUCLEASE_EXONUCLEASE_PHOSPHATASE DOMAIN-CONTAINING PROTEIN"/>
    <property type="match status" value="1"/>
</dbReference>
<proteinExistence type="predicted"/>
<dbReference type="Proteomes" id="UP000693946">
    <property type="component" value="Linkage Group LG12"/>
</dbReference>
<feature type="region of interest" description="Disordered" evidence="1">
    <location>
        <begin position="178"/>
        <end position="200"/>
    </location>
</feature>
<sequence length="299" mass="34038">MSSFPLIHQRQVGHTLDLVITDSLTVTELHSYDTGVSDHQAVIMKLPLPSPYTKPKRIITFRNINNIDSPSFSHHLQLLLPPTSSSVSNLVDFYNNSLSSILDSHAPLKKRTVSFSRSAPWYTKELRQMKRSGRVLERASVASGLTVHKLAYREHQRSYAKALSVSRSEHYSTIINNNPELREPEEENRREVQEKHTEREMRGKHLMLPLLDTEEETMVVNYGNSVGHQVSTGRRQSGEKEVRRQPMTAAQEVYGPLTSRLIPYSLRGHSQTPLEEIKMSGRRGGKTQCGISLKSHKHR</sequence>
<keyword evidence="3" id="KW-1185">Reference proteome</keyword>
<gene>
    <name evidence="2" type="ORF">JOB18_010626</name>
</gene>